<dbReference type="Proteomes" id="UP000261111">
    <property type="component" value="Unassembled WGS sequence"/>
</dbReference>
<evidence type="ECO:0000256" key="8">
    <source>
        <dbReference type="SAM" id="Phobius"/>
    </source>
</evidence>
<dbReference type="FunFam" id="1.10.3470.10:FF:000001">
    <property type="entry name" value="Vitamin B12 ABC transporter permease BtuC"/>
    <property type="match status" value="1"/>
</dbReference>
<feature type="transmembrane region" description="Helical" evidence="8">
    <location>
        <begin position="139"/>
        <end position="159"/>
    </location>
</feature>
<dbReference type="CDD" id="cd06550">
    <property type="entry name" value="TM_ABC_iron-siderophores_like"/>
    <property type="match status" value="1"/>
</dbReference>
<accession>A0A3E2WYC5</accession>
<keyword evidence="6 8" id="KW-1133">Transmembrane helix</keyword>
<comment type="caution">
    <text evidence="9">The sequence shown here is derived from an EMBL/GenBank/DDBJ whole genome shotgun (WGS) entry which is preliminary data.</text>
</comment>
<feature type="transmembrane region" description="Helical" evidence="8">
    <location>
        <begin position="111"/>
        <end position="133"/>
    </location>
</feature>
<dbReference type="GO" id="GO:0033214">
    <property type="term" value="P:siderophore-iron import into cell"/>
    <property type="evidence" value="ECO:0007669"/>
    <property type="project" value="TreeGrafter"/>
</dbReference>
<evidence type="ECO:0000256" key="7">
    <source>
        <dbReference type="ARBA" id="ARBA00023136"/>
    </source>
</evidence>
<organism evidence="9 10">
    <name type="scientific">Hungatella hathewayi</name>
    <dbReference type="NCBI Taxonomy" id="154046"/>
    <lineage>
        <taxon>Bacteria</taxon>
        <taxon>Bacillati</taxon>
        <taxon>Bacillota</taxon>
        <taxon>Clostridia</taxon>
        <taxon>Lachnospirales</taxon>
        <taxon>Lachnospiraceae</taxon>
        <taxon>Hungatella</taxon>
    </lineage>
</organism>
<evidence type="ECO:0000256" key="4">
    <source>
        <dbReference type="ARBA" id="ARBA00022475"/>
    </source>
</evidence>
<name>A0A3E2WYC5_9FIRM</name>
<feature type="transmembrane region" description="Helical" evidence="8">
    <location>
        <begin position="171"/>
        <end position="191"/>
    </location>
</feature>
<dbReference type="GO" id="GO:0022857">
    <property type="term" value="F:transmembrane transporter activity"/>
    <property type="evidence" value="ECO:0007669"/>
    <property type="project" value="InterPro"/>
</dbReference>
<protein>
    <submittedName>
        <fullName evidence="9">Iron ABC transporter permease</fullName>
    </submittedName>
</protein>
<dbReference type="SUPFAM" id="SSF81345">
    <property type="entry name" value="ABC transporter involved in vitamin B12 uptake, BtuC"/>
    <property type="match status" value="1"/>
</dbReference>
<dbReference type="GO" id="GO:0005886">
    <property type="term" value="C:plasma membrane"/>
    <property type="evidence" value="ECO:0007669"/>
    <property type="project" value="UniProtKB-SubCell"/>
</dbReference>
<keyword evidence="5 8" id="KW-0812">Transmembrane</keyword>
<dbReference type="Gene3D" id="1.10.3470.10">
    <property type="entry name" value="ABC transporter involved in vitamin B12 uptake, BtuC"/>
    <property type="match status" value="1"/>
</dbReference>
<evidence type="ECO:0000256" key="2">
    <source>
        <dbReference type="ARBA" id="ARBA00007935"/>
    </source>
</evidence>
<keyword evidence="4" id="KW-1003">Cell membrane</keyword>
<comment type="subcellular location">
    <subcellularLocation>
        <location evidence="1">Cell membrane</location>
        <topology evidence="1">Multi-pass membrane protein</topology>
    </subcellularLocation>
</comment>
<dbReference type="InterPro" id="IPR000522">
    <property type="entry name" value="ABC_transptr_permease_BtuC"/>
</dbReference>
<evidence type="ECO:0000313" key="10">
    <source>
        <dbReference type="Proteomes" id="UP000261111"/>
    </source>
</evidence>
<dbReference type="EMBL" id="QVIA01000006">
    <property type="protein sequence ID" value="RGC33323.1"/>
    <property type="molecule type" value="Genomic_DNA"/>
</dbReference>
<feature type="transmembrane region" description="Helical" evidence="8">
    <location>
        <begin position="220"/>
        <end position="242"/>
    </location>
</feature>
<gene>
    <name evidence="9" type="ORF">DWX41_06890</name>
</gene>
<dbReference type="AlphaFoldDB" id="A0A3E2WYC5"/>
<proteinExistence type="inferred from homology"/>
<evidence type="ECO:0000256" key="1">
    <source>
        <dbReference type="ARBA" id="ARBA00004651"/>
    </source>
</evidence>
<evidence type="ECO:0000256" key="5">
    <source>
        <dbReference type="ARBA" id="ARBA00022692"/>
    </source>
</evidence>
<feature type="transmembrane region" description="Helical" evidence="8">
    <location>
        <begin position="303"/>
        <end position="325"/>
    </location>
</feature>
<dbReference type="Pfam" id="PF01032">
    <property type="entry name" value="FecCD"/>
    <property type="match status" value="1"/>
</dbReference>
<sequence length="357" mass="38280">MKNICMAIKKHSVVCSIILCILLIISIVLAVGIGPVTIDFFSVWKIVLHNISQYIGLEHLISIEEMKNSTQNIVWFLRVPRVLLGGLVGAGLTLSGICMQAFTKNPLAEPYVLGISSGASLGAVLAMLAGVWLPWSGRLTVSTGSFAGAMVSMLFVYTLARTGNAVTPVRLILVGVAVSSLFSALTNYIVYTAPNDAAVREATFWMLGGLGSAEWSDIPLLGILIIPAFLCLMYLSRALNALLMGEHSAITLGVNVNIVRRILIIVSALLTASAVAVSGCIGFIGLVVPHMIRSIVGADHKKLIPLSVLTGALFMIWVDVGARMLHPPTEIPIGILTAFIGAPLFLWMIKVRQYEFK</sequence>
<dbReference type="PANTHER" id="PTHR30472">
    <property type="entry name" value="FERRIC ENTEROBACTIN TRANSPORT SYSTEM PERMEASE PROTEIN"/>
    <property type="match status" value="1"/>
</dbReference>
<feature type="transmembrane region" description="Helical" evidence="8">
    <location>
        <begin position="82"/>
        <end position="99"/>
    </location>
</feature>
<keyword evidence="7 8" id="KW-0472">Membrane</keyword>
<feature type="transmembrane region" description="Helical" evidence="8">
    <location>
        <begin position="331"/>
        <end position="349"/>
    </location>
</feature>
<keyword evidence="3" id="KW-0813">Transport</keyword>
<evidence type="ECO:0000256" key="6">
    <source>
        <dbReference type="ARBA" id="ARBA00022989"/>
    </source>
</evidence>
<dbReference type="InterPro" id="IPR037294">
    <property type="entry name" value="ABC_BtuC-like"/>
</dbReference>
<evidence type="ECO:0000313" key="9">
    <source>
        <dbReference type="EMBL" id="RGC33323.1"/>
    </source>
</evidence>
<evidence type="ECO:0000256" key="3">
    <source>
        <dbReference type="ARBA" id="ARBA00022448"/>
    </source>
</evidence>
<comment type="similarity">
    <text evidence="2">Belongs to the binding-protein-dependent transport system permease family. FecCD subfamily.</text>
</comment>
<dbReference type="PANTHER" id="PTHR30472:SF25">
    <property type="entry name" value="ABC TRANSPORTER PERMEASE PROTEIN MJ0876-RELATED"/>
    <property type="match status" value="1"/>
</dbReference>
<feature type="transmembrane region" description="Helical" evidence="8">
    <location>
        <begin position="262"/>
        <end position="291"/>
    </location>
</feature>
<feature type="transmembrane region" description="Helical" evidence="8">
    <location>
        <begin position="12"/>
        <end position="38"/>
    </location>
</feature>
<reference evidence="9 10" key="1">
    <citation type="submission" date="2018-08" db="EMBL/GenBank/DDBJ databases">
        <title>A genome reference for cultivated species of the human gut microbiota.</title>
        <authorList>
            <person name="Zou Y."/>
            <person name="Xue W."/>
            <person name="Luo G."/>
        </authorList>
    </citation>
    <scope>NUCLEOTIDE SEQUENCE [LARGE SCALE GENOMIC DNA]</scope>
    <source>
        <strain evidence="9 10">AF19-21</strain>
    </source>
</reference>